<evidence type="ECO:0000313" key="1">
    <source>
        <dbReference type="EMBL" id="PFH01438.1"/>
    </source>
</evidence>
<accession>A0AB36TC73</accession>
<sequence>MAAEVVSKAVGEMDMGLMNLFRRKDEIDELFEKLNSLSEEIREDALTKLENMQLSVEQGLKVLEMAKKKFPPATYEWQDVSSRLIDICADKPYEEYIDKVEGIYDELNPNAKISALQFLATYKNEQALIAYLKLLRKDYLNLKSLPCGNLLENPRFPQILFPGILKFAENSNIECQIYLILLYYFNNDLVDEESLGEYKSQIVRNILKMVDKVANYTFKNGSIWDDAKYLELRKNAGIYFDLAGYIKAPEITAALKRLMNIKDIKLKMFAAISLLRHECEPAKEDIMDIAANSETRNWFYNALVKMGRSEIYPEEYRNQKSFAESNMVEWLVYPTELGRMPDEIELMNVFDIDEKEYYLFRFRCQSSEHWKEKGWMAGVAGPFDKRNSPTTLAEGHTFSHFENWESKQPREHFESIVGSGKEFWMGLVQE</sequence>
<protein>
    <submittedName>
        <fullName evidence="1">Uncharacterized protein</fullName>
    </submittedName>
</protein>
<dbReference type="RefSeq" id="WP_003513010.1">
    <property type="nucleotide sequence ID" value="NZ_CP013828.1"/>
</dbReference>
<dbReference type="EMBL" id="PDBW01000001">
    <property type="protein sequence ID" value="PFH01438.1"/>
    <property type="molecule type" value="Genomic_DNA"/>
</dbReference>
<reference evidence="1 2" key="1">
    <citation type="submission" date="2017-09" db="EMBL/GenBank/DDBJ databases">
        <title>Evaluation of Pacific Biosciences Sequencing Technology to Finishing C. thermocellum Genome Sequences.</title>
        <authorList>
            <person name="Brown S."/>
        </authorList>
    </citation>
    <scope>NUCLEOTIDE SEQUENCE [LARGE SCALE GENOMIC DNA]</scope>
    <source>
        <strain evidence="1 2">AD2</strain>
    </source>
</reference>
<gene>
    <name evidence="1" type="ORF">M972_11170</name>
</gene>
<organism evidence="1 2">
    <name type="scientific">Acetivibrio thermocellus AD2</name>
    <dbReference type="NCBI Taxonomy" id="1138384"/>
    <lineage>
        <taxon>Bacteria</taxon>
        <taxon>Bacillati</taxon>
        <taxon>Bacillota</taxon>
        <taxon>Clostridia</taxon>
        <taxon>Eubacteriales</taxon>
        <taxon>Oscillospiraceae</taxon>
        <taxon>Acetivibrio</taxon>
    </lineage>
</organism>
<evidence type="ECO:0000313" key="2">
    <source>
        <dbReference type="Proteomes" id="UP000223596"/>
    </source>
</evidence>
<dbReference type="Proteomes" id="UP000223596">
    <property type="component" value="Unassembled WGS sequence"/>
</dbReference>
<proteinExistence type="predicted"/>
<dbReference type="AlphaFoldDB" id="A0AB36TC73"/>
<name>A0AB36TC73_ACETH</name>
<comment type="caution">
    <text evidence="1">The sequence shown here is derived from an EMBL/GenBank/DDBJ whole genome shotgun (WGS) entry which is preliminary data.</text>
</comment>